<feature type="compositionally biased region" description="Polar residues" evidence="2">
    <location>
        <begin position="1077"/>
        <end position="1094"/>
    </location>
</feature>
<dbReference type="GO" id="GO:0006355">
    <property type="term" value="P:regulation of DNA-templated transcription"/>
    <property type="evidence" value="ECO:0007669"/>
    <property type="project" value="InterPro"/>
</dbReference>
<keyword evidence="7" id="KW-1185">Reference proteome</keyword>
<reference evidence="6 7" key="1">
    <citation type="journal article" date="2024" name="Nat. Commun.">
        <title>Phylogenomics reveals the evolutionary origins of lichenization in chlorophyte algae.</title>
        <authorList>
            <person name="Puginier C."/>
            <person name="Libourel C."/>
            <person name="Otte J."/>
            <person name="Skaloud P."/>
            <person name="Haon M."/>
            <person name="Grisel S."/>
            <person name="Petersen M."/>
            <person name="Berrin J.G."/>
            <person name="Delaux P.M."/>
            <person name="Dal Grande F."/>
            <person name="Keller J."/>
        </authorList>
    </citation>
    <scope>NUCLEOTIDE SEQUENCE [LARGE SCALE GENOMIC DNA]</scope>
    <source>
        <strain evidence="6 7">SAG 2145</strain>
    </source>
</reference>
<feature type="compositionally biased region" description="Basic and acidic residues" evidence="2">
    <location>
        <begin position="722"/>
        <end position="732"/>
    </location>
</feature>
<feature type="compositionally biased region" description="Acidic residues" evidence="2">
    <location>
        <begin position="844"/>
        <end position="853"/>
    </location>
</feature>
<feature type="region of interest" description="Disordered" evidence="2">
    <location>
        <begin position="981"/>
        <end position="1024"/>
    </location>
</feature>
<dbReference type="SUPFAM" id="SSF52540">
    <property type="entry name" value="P-loop containing nucleoside triphosphate hydrolases"/>
    <property type="match status" value="1"/>
</dbReference>
<feature type="compositionally biased region" description="Polar residues" evidence="2">
    <location>
        <begin position="1683"/>
        <end position="1692"/>
    </location>
</feature>
<sequence length="1890" mass="202568">MATDNSLSLTCGACQNVICVPAELVVQLMKAKRFSCPHCRVLNKLEGPQDEAQDVMRAAGLQTITTGDSSGSARLDSRSSLRHQHTPLTGPQPRVVVRQSGWKNQHLGADLDPTKAAWASTDQLRSLYGQKRSKDAHTRSRADTMPLASHHEPDMDVLEEEEEEPAPLTAASLHFEEYKPAKLKIGCPHPDPVVESNSLMSVDPPELPYQEIHHLQEQCDEGLLSGLQLESIFYACQRHDHILADGNRAGFMVGDGAGVGKGRTIAGLILENVRCGQGKHIWLSTAADLRIDARRDLDDIKAQEVDLHALNRQPYCNLSSPEANLKSGVIFSTYASLISSSDKGLSRLQQLIDWFGPEYDGLIIFDECHKAKNLIPDSGGKPSKVGEKVLELQTLLPQARIVYASATGASEARNLGYMTRLGLWGEGVPAFPDFATFLDAMDSKGVAAFELVAMDMKARGMYVCRTLSYLGATFDVKDCPLSPAMEHQYKAAALLWTQLRSEFLYALGVSGKAEGQNQAEPEAAETEGRSKRSRQARTVGSRTWRAFWSAHQRFFRHMCMAAKVPALVEISKQALQDGQCVVIGLQTTGEARTAELVSEQGNELDDFVSGPKELMLKLVEDNYPLPGQADSQEAPEKKLKRGRPGKRAAACEAGLDDPAAPSKKRPSKAKGKSRLTKASKVSAASTQASSESSDEATLIETEPAPRPPSARVKRRCVNAAADTDRQDQKDLSTGKAESTAAAALVGEPACPNGEVQPSATTKRSPLIVKLKMPASPSKPPPPAAASRRSHRKRAGDKALASSNAKPRSNADDAAACQGGLKARDAAVSEAPSMNNNPVGSVAGTDEETEEDGECWQPHNKSRSNGRPGKSRLRVSSVAAGKMPAPGKAQADHPLGSTDELKARLTPSGTELDSQPAACGISDQMPPEISTLAGSKSAATKTLAASRQSQAKVAAAVKNEVKLEPSSAAFKTGLQAEISEASTVKHEHNDGATSNDDVSSRLPSGTQLGPKPEPGHFGKPETDTGSIACINHQLDCSRNQAAGEPNGRPDDAGQTANLGAQLTAGLMSLHAKHRSCSPGAQRSKAQGYDQGQSPHLSAATPAAWRWLKQHSADSKSAPCAQRNLADHQAGMTNGLKTESGHNGAASLQTPVMSLSKLADSLRKDMSNGGPAIPGAPGSEAKPRSSPSDVVELGDSDAELGGDEDADLVFLGETSTTLAAARDPKIAVQCGRTAKGLPEDELVLVDSKPGLTPIQLKRRDALTRRKMVTDAICCMDLPSNPLDMLIDQLGGVDQVAEMTGRKARLVRMEEGQNRVKYEARNASGLTTTSTMELINVHERKLFLSGQKLVAVISEAASAGISLHADRRAENQRRRVHLTLELPWSADKAIQQFGRSHRANQTSAPLYRMLFTPLGGEKRFASAVARRLESLGALTQGDRRTNYNLQDFNYDSKTGQQALRLVYKAIMDSDNDLRVIPPACLPSRARNGDMPLPVALFYARARGLLLGVGIIKPAEDLLPSHLAKVMSRPQGVSPQCGKIPESERGDISRFLNRLLGIEPDWQRHLFEFYQAMLEAHIAQLRREQKFDDGIVDVKGSEISIVGQPQVVRRDPSTSAATLLYNCRVDRGLTFANACALLHSLAATETPTPAVPIAAAAAAADADGNVPSSASEVAAPAENGVLGNLSAPGSPSTAPQPLNGLDSAAAAGVSQLMDSRNGFWVNLTRSGQPGRQIMLAVADTAPAGSPPWRSWIHRPSSGRAAMPVPIADLEAKHVQIAEAEAKDLWDRIYEESGRTEGRIGANFGLNMRHRRIALLAGLVLPVWQVVEGALSLQARTADRRLKVIRLQTTGEDPKRLVGISIPEAALDQIIRELEVQNGGLLPDPGSRQEPIDLL</sequence>
<proteinExistence type="inferred from homology"/>
<dbReference type="InterPro" id="IPR027417">
    <property type="entry name" value="P-loop_NTPase"/>
</dbReference>
<feature type="compositionally biased region" description="Acidic residues" evidence="2">
    <location>
        <begin position="1190"/>
        <end position="1200"/>
    </location>
</feature>
<dbReference type="PANTHER" id="PTHR12706:SF13">
    <property type="entry name" value="PROTEIN FORGETTER 1"/>
    <property type="match status" value="1"/>
</dbReference>
<feature type="region of interest" description="Disordered" evidence="2">
    <location>
        <begin position="65"/>
        <end position="93"/>
    </location>
</feature>
<name>A0AAW1RY60_9CHLO</name>
<feature type="compositionally biased region" description="Basic and acidic residues" evidence="2">
    <location>
        <begin position="132"/>
        <end position="142"/>
    </location>
</feature>
<dbReference type="EMBL" id="JALJOS010000005">
    <property type="protein sequence ID" value="KAK9838889.1"/>
    <property type="molecule type" value="Genomic_DNA"/>
</dbReference>
<dbReference type="InterPro" id="IPR026937">
    <property type="entry name" value="SBNO_Helicase_C_dom"/>
</dbReference>
<feature type="domain" description="SBNO alpha/beta" evidence="5">
    <location>
        <begin position="1701"/>
        <end position="1789"/>
    </location>
</feature>
<dbReference type="InterPro" id="IPR026741">
    <property type="entry name" value="SNO"/>
</dbReference>
<dbReference type="Pfam" id="PF13872">
    <property type="entry name" value="AAA_34"/>
    <property type="match status" value="1"/>
</dbReference>
<evidence type="ECO:0000313" key="7">
    <source>
        <dbReference type="Proteomes" id="UP001438707"/>
    </source>
</evidence>
<dbReference type="Pfam" id="PF13871">
    <property type="entry name" value="Helicase_C_4"/>
    <property type="match status" value="1"/>
</dbReference>
<comment type="similarity">
    <text evidence="1">Belongs to the SBNO family.</text>
</comment>
<evidence type="ECO:0000259" key="5">
    <source>
        <dbReference type="Pfam" id="PF25373"/>
    </source>
</evidence>
<evidence type="ECO:0000259" key="4">
    <source>
        <dbReference type="Pfam" id="PF13872"/>
    </source>
</evidence>
<feature type="region of interest" description="Disordered" evidence="2">
    <location>
        <begin position="130"/>
        <end position="154"/>
    </location>
</feature>
<protein>
    <submittedName>
        <fullName evidence="6">Uncharacterized protein</fullName>
    </submittedName>
</protein>
<evidence type="ECO:0000259" key="3">
    <source>
        <dbReference type="Pfam" id="PF13871"/>
    </source>
</evidence>
<feature type="compositionally biased region" description="Low complexity" evidence="2">
    <location>
        <begin position="682"/>
        <end position="691"/>
    </location>
</feature>
<feature type="compositionally biased region" description="Basic and acidic residues" evidence="2">
    <location>
        <begin position="1012"/>
        <end position="1021"/>
    </location>
</feature>
<feature type="compositionally biased region" description="Basic residues" evidence="2">
    <location>
        <begin position="859"/>
        <end position="872"/>
    </location>
</feature>
<dbReference type="Pfam" id="PF25373">
    <property type="entry name" value="SBNO"/>
    <property type="match status" value="1"/>
</dbReference>
<evidence type="ECO:0000256" key="1">
    <source>
        <dbReference type="ARBA" id="ARBA00006992"/>
    </source>
</evidence>
<dbReference type="GO" id="GO:0031490">
    <property type="term" value="F:chromatin DNA binding"/>
    <property type="evidence" value="ECO:0007669"/>
    <property type="project" value="TreeGrafter"/>
</dbReference>
<feature type="region of interest" description="Disordered" evidence="2">
    <location>
        <begin position="1160"/>
        <end position="1200"/>
    </location>
</feature>
<feature type="region of interest" description="Disordered" evidence="2">
    <location>
        <begin position="1677"/>
        <end position="1697"/>
    </location>
</feature>
<feature type="compositionally biased region" description="Polar residues" evidence="2">
    <location>
        <begin position="990"/>
        <end position="1006"/>
    </location>
</feature>
<evidence type="ECO:0000313" key="6">
    <source>
        <dbReference type="EMBL" id="KAK9838889.1"/>
    </source>
</evidence>
<dbReference type="InterPro" id="IPR039187">
    <property type="entry name" value="SNO_AAA"/>
</dbReference>
<feature type="region of interest" description="Disordered" evidence="2">
    <location>
        <begin position="1070"/>
        <end position="1095"/>
    </location>
</feature>
<accession>A0AAW1RY60</accession>
<dbReference type="Proteomes" id="UP001438707">
    <property type="component" value="Unassembled WGS sequence"/>
</dbReference>
<feature type="compositionally biased region" description="Basic residues" evidence="2">
    <location>
        <begin position="662"/>
        <end position="677"/>
    </location>
</feature>
<dbReference type="Gene3D" id="3.40.50.300">
    <property type="entry name" value="P-loop containing nucleotide triphosphate hydrolases"/>
    <property type="match status" value="1"/>
</dbReference>
<feature type="region of interest" description="Disordered" evidence="2">
    <location>
        <begin position="515"/>
        <end position="537"/>
    </location>
</feature>
<dbReference type="InterPro" id="IPR057332">
    <property type="entry name" value="SBNO_a/b_dom"/>
</dbReference>
<evidence type="ECO:0000256" key="2">
    <source>
        <dbReference type="SAM" id="MobiDB-lite"/>
    </source>
</evidence>
<dbReference type="PANTHER" id="PTHR12706">
    <property type="entry name" value="STRAWBERRY NOTCH-RELATED"/>
    <property type="match status" value="1"/>
</dbReference>
<dbReference type="GO" id="GO:0005634">
    <property type="term" value="C:nucleus"/>
    <property type="evidence" value="ECO:0007669"/>
    <property type="project" value="TreeGrafter"/>
</dbReference>
<gene>
    <name evidence="6" type="ORF">WJX74_005345</name>
</gene>
<feature type="region of interest" description="Disordered" evidence="2">
    <location>
        <begin position="623"/>
        <end position="899"/>
    </location>
</feature>
<comment type="caution">
    <text evidence="6">The sequence shown here is derived from an EMBL/GenBank/DDBJ whole genome shotgun (WGS) entry which is preliminary data.</text>
</comment>
<organism evidence="6 7">
    <name type="scientific">Apatococcus lobatus</name>
    <dbReference type="NCBI Taxonomy" id="904363"/>
    <lineage>
        <taxon>Eukaryota</taxon>
        <taxon>Viridiplantae</taxon>
        <taxon>Chlorophyta</taxon>
        <taxon>core chlorophytes</taxon>
        <taxon>Trebouxiophyceae</taxon>
        <taxon>Chlorellales</taxon>
        <taxon>Chlorellaceae</taxon>
        <taxon>Apatococcus</taxon>
    </lineage>
</organism>
<feature type="domain" description="Strawberry notch AAA" evidence="4">
    <location>
        <begin position="188"/>
        <end position="490"/>
    </location>
</feature>
<dbReference type="GO" id="GO:0042393">
    <property type="term" value="F:histone binding"/>
    <property type="evidence" value="ECO:0007669"/>
    <property type="project" value="TreeGrafter"/>
</dbReference>
<feature type="domain" description="Strawberry notch helicase C" evidence="3">
    <location>
        <begin position="1278"/>
        <end position="1589"/>
    </location>
</feature>